<keyword evidence="3" id="KW-1185">Reference proteome</keyword>
<dbReference type="RefSeq" id="WP_246467505.1">
    <property type="nucleotide sequence ID" value="NZ_JACHMN010000003.1"/>
</dbReference>
<protein>
    <submittedName>
        <fullName evidence="2">S1-C subfamily serine protease</fullName>
    </submittedName>
</protein>
<comment type="caution">
    <text evidence="2">The sequence shown here is derived from an EMBL/GenBank/DDBJ whole genome shotgun (WGS) entry which is preliminary data.</text>
</comment>
<dbReference type="GO" id="GO:0004252">
    <property type="term" value="F:serine-type endopeptidase activity"/>
    <property type="evidence" value="ECO:0007669"/>
    <property type="project" value="InterPro"/>
</dbReference>
<dbReference type="PRINTS" id="PR00834">
    <property type="entry name" value="PROTEASES2C"/>
</dbReference>
<keyword evidence="1" id="KW-1133">Transmembrane helix</keyword>
<accession>A0A841BY77</accession>
<keyword evidence="1" id="KW-0812">Transmembrane</keyword>
<dbReference type="InterPro" id="IPR001940">
    <property type="entry name" value="Peptidase_S1C"/>
</dbReference>
<evidence type="ECO:0000256" key="1">
    <source>
        <dbReference type="SAM" id="Phobius"/>
    </source>
</evidence>
<feature type="transmembrane region" description="Helical" evidence="1">
    <location>
        <begin position="25"/>
        <end position="47"/>
    </location>
</feature>
<dbReference type="Gene3D" id="2.40.10.120">
    <property type="match status" value="1"/>
</dbReference>
<dbReference type="SUPFAM" id="SSF50494">
    <property type="entry name" value="Trypsin-like serine proteases"/>
    <property type="match status" value="1"/>
</dbReference>
<sequence>MQPPGMQPPGGQPPVPVPPPPRRPVWRMIVVAVVLVALGAVTTWQALRIDRLEDRLADAQGASAADRNAAKAAADLLAGRVSSLEKDNFKADKIAAAALPSVFRVTAGRFSGTAFVVGKANAGGGSNLFTNFHVVQSVWDGGGRTVAIAHRDLRFSAKIVQVDKEKDLAVLESTEKFPSLATATSQASPGENIVVVGAPLGLESSVTTGVVSAVRDVASLGGKTVQFDAPINPGNSGGPVINAQLQVVGIASAKLRDAEGIGLAIPIDVACTRFPICS</sequence>
<gene>
    <name evidence="2" type="ORF">F4553_005862</name>
</gene>
<dbReference type="AlphaFoldDB" id="A0A841BY77"/>
<dbReference type="Pfam" id="PF13365">
    <property type="entry name" value="Trypsin_2"/>
    <property type="match status" value="1"/>
</dbReference>
<dbReference type="InterPro" id="IPR009003">
    <property type="entry name" value="Peptidase_S1_PA"/>
</dbReference>
<evidence type="ECO:0000313" key="2">
    <source>
        <dbReference type="EMBL" id="MBB5872428.1"/>
    </source>
</evidence>
<keyword evidence="2" id="KW-0378">Hydrolase</keyword>
<name>A0A841BY77_9ACTN</name>
<evidence type="ECO:0000313" key="3">
    <source>
        <dbReference type="Proteomes" id="UP000587527"/>
    </source>
</evidence>
<dbReference type="PANTHER" id="PTHR43019">
    <property type="entry name" value="SERINE ENDOPROTEASE DEGS"/>
    <property type="match status" value="1"/>
</dbReference>
<reference evidence="2 3" key="1">
    <citation type="submission" date="2020-08" db="EMBL/GenBank/DDBJ databases">
        <title>Sequencing the genomes of 1000 actinobacteria strains.</title>
        <authorList>
            <person name="Klenk H.-P."/>
        </authorList>
    </citation>
    <scope>NUCLEOTIDE SEQUENCE [LARGE SCALE GENOMIC DNA]</scope>
    <source>
        <strain evidence="2 3">DSM 45362</strain>
    </source>
</reference>
<dbReference type="GO" id="GO:0006508">
    <property type="term" value="P:proteolysis"/>
    <property type="evidence" value="ECO:0007669"/>
    <property type="project" value="UniProtKB-KW"/>
</dbReference>
<dbReference type="EMBL" id="JACHMN010000003">
    <property type="protein sequence ID" value="MBB5872428.1"/>
    <property type="molecule type" value="Genomic_DNA"/>
</dbReference>
<proteinExistence type="predicted"/>
<keyword evidence="2" id="KW-0645">Protease</keyword>
<dbReference type="Proteomes" id="UP000587527">
    <property type="component" value="Unassembled WGS sequence"/>
</dbReference>
<dbReference type="PANTHER" id="PTHR43019:SF23">
    <property type="entry name" value="PROTEASE DO-LIKE 5, CHLOROPLASTIC"/>
    <property type="match status" value="1"/>
</dbReference>
<organism evidence="2 3">
    <name type="scientific">Allocatelliglobosispora scoriae</name>
    <dbReference type="NCBI Taxonomy" id="643052"/>
    <lineage>
        <taxon>Bacteria</taxon>
        <taxon>Bacillati</taxon>
        <taxon>Actinomycetota</taxon>
        <taxon>Actinomycetes</taxon>
        <taxon>Micromonosporales</taxon>
        <taxon>Micromonosporaceae</taxon>
        <taxon>Allocatelliglobosispora</taxon>
    </lineage>
</organism>
<keyword evidence="1" id="KW-0472">Membrane</keyword>